<dbReference type="PROSITE" id="PS51753">
    <property type="entry name" value="HBM"/>
    <property type="match status" value="1"/>
</dbReference>
<name>A0A1N7LNN5_9PROT</name>
<dbReference type="STRING" id="80876.SAMN05421779_103448"/>
<dbReference type="PROSITE" id="PS50192">
    <property type="entry name" value="T_SNARE"/>
    <property type="match status" value="1"/>
</dbReference>
<dbReference type="GO" id="GO:0004888">
    <property type="term" value="F:transmembrane signaling receptor activity"/>
    <property type="evidence" value="ECO:0007669"/>
    <property type="project" value="InterPro"/>
</dbReference>
<organism evidence="11 12">
    <name type="scientific">Insolitispirillum peregrinum</name>
    <dbReference type="NCBI Taxonomy" id="80876"/>
    <lineage>
        <taxon>Bacteria</taxon>
        <taxon>Pseudomonadati</taxon>
        <taxon>Pseudomonadota</taxon>
        <taxon>Alphaproteobacteria</taxon>
        <taxon>Rhodospirillales</taxon>
        <taxon>Novispirillaceae</taxon>
        <taxon>Insolitispirillum</taxon>
    </lineage>
</organism>
<dbReference type="InterPro" id="IPR032255">
    <property type="entry name" value="HBM"/>
</dbReference>
<dbReference type="SMART" id="SM00304">
    <property type="entry name" value="HAMP"/>
    <property type="match status" value="1"/>
</dbReference>
<feature type="transmembrane region" description="Helical" evidence="6">
    <location>
        <begin position="302"/>
        <end position="324"/>
    </location>
</feature>
<keyword evidence="6" id="KW-1133">Transmembrane helix</keyword>
<evidence type="ECO:0000313" key="12">
    <source>
        <dbReference type="Proteomes" id="UP000185678"/>
    </source>
</evidence>
<gene>
    <name evidence="11" type="ORF">SAMN05421779_103448</name>
</gene>
<keyword evidence="6" id="KW-0472">Membrane</keyword>
<dbReference type="InterPro" id="IPR004089">
    <property type="entry name" value="MCPsignal_dom"/>
</dbReference>
<dbReference type="PRINTS" id="PR00260">
    <property type="entry name" value="CHEMTRNSDUCR"/>
</dbReference>
<evidence type="ECO:0000256" key="3">
    <source>
        <dbReference type="ARBA" id="ARBA00023224"/>
    </source>
</evidence>
<reference evidence="11 12" key="1">
    <citation type="submission" date="2017-01" db="EMBL/GenBank/DDBJ databases">
        <authorList>
            <person name="Mah S.A."/>
            <person name="Swanson W.J."/>
            <person name="Moy G.W."/>
            <person name="Vacquier V.D."/>
        </authorList>
    </citation>
    <scope>NUCLEOTIDE SEQUENCE [LARGE SCALE GENOMIC DNA]</scope>
    <source>
        <strain evidence="11 12">DSM 11589</strain>
    </source>
</reference>
<dbReference type="SUPFAM" id="SSF58104">
    <property type="entry name" value="Methyl-accepting chemotaxis protein (MCP) signaling domain"/>
    <property type="match status" value="1"/>
</dbReference>
<dbReference type="Pfam" id="PF00672">
    <property type="entry name" value="HAMP"/>
    <property type="match status" value="1"/>
</dbReference>
<keyword evidence="2" id="KW-0997">Cell inner membrane</keyword>
<dbReference type="PANTHER" id="PTHR32089:SF112">
    <property type="entry name" value="LYSOZYME-LIKE PROTEIN-RELATED"/>
    <property type="match status" value="1"/>
</dbReference>
<comment type="similarity">
    <text evidence="4">Belongs to the methyl-accepting chemotaxis (MCP) protein family.</text>
</comment>
<dbReference type="SMART" id="SM00283">
    <property type="entry name" value="MA"/>
    <property type="match status" value="1"/>
</dbReference>
<comment type="subcellular location">
    <subcellularLocation>
        <location evidence="1">Cell inner membrane</location>
        <topology evidence="1">Multi-pass membrane protein</topology>
    </subcellularLocation>
</comment>
<dbReference type="Proteomes" id="UP000185678">
    <property type="component" value="Unassembled WGS sequence"/>
</dbReference>
<protein>
    <submittedName>
        <fullName evidence="11">Methyl-accepting chemotaxis protein</fullName>
    </submittedName>
</protein>
<evidence type="ECO:0000259" key="10">
    <source>
        <dbReference type="PROSITE" id="PS51753"/>
    </source>
</evidence>
<dbReference type="CDD" id="cd06225">
    <property type="entry name" value="HAMP"/>
    <property type="match status" value="1"/>
</dbReference>
<dbReference type="PROSITE" id="PS50111">
    <property type="entry name" value="CHEMOTAXIS_TRANSDUC_2"/>
    <property type="match status" value="1"/>
</dbReference>
<dbReference type="Gene3D" id="6.10.340.10">
    <property type="match status" value="1"/>
</dbReference>
<dbReference type="GO" id="GO:0007165">
    <property type="term" value="P:signal transduction"/>
    <property type="evidence" value="ECO:0007669"/>
    <property type="project" value="UniProtKB-KW"/>
</dbReference>
<evidence type="ECO:0000256" key="5">
    <source>
        <dbReference type="PROSITE-ProRule" id="PRU00284"/>
    </source>
</evidence>
<proteinExistence type="inferred from homology"/>
<dbReference type="InterPro" id="IPR003660">
    <property type="entry name" value="HAMP_dom"/>
</dbReference>
<dbReference type="InterPro" id="IPR000727">
    <property type="entry name" value="T_SNARE_dom"/>
</dbReference>
<dbReference type="Gene3D" id="1.10.287.950">
    <property type="entry name" value="Methyl-accepting chemotaxis protein"/>
    <property type="match status" value="1"/>
</dbReference>
<dbReference type="PROSITE" id="PS50885">
    <property type="entry name" value="HAMP"/>
    <property type="match status" value="1"/>
</dbReference>
<dbReference type="SMART" id="SM01358">
    <property type="entry name" value="HBM"/>
    <property type="match status" value="1"/>
</dbReference>
<dbReference type="InterPro" id="IPR004090">
    <property type="entry name" value="Chemotax_Me-accpt_rcpt"/>
</dbReference>
<evidence type="ECO:0000256" key="2">
    <source>
        <dbReference type="ARBA" id="ARBA00022519"/>
    </source>
</evidence>
<evidence type="ECO:0000313" key="11">
    <source>
        <dbReference type="EMBL" id="SIS75394.1"/>
    </source>
</evidence>
<feature type="domain" description="HBM" evidence="10">
    <location>
        <begin position="48"/>
        <end position="287"/>
    </location>
</feature>
<keyword evidence="6" id="KW-0812">Transmembrane</keyword>
<dbReference type="PANTHER" id="PTHR32089">
    <property type="entry name" value="METHYL-ACCEPTING CHEMOTAXIS PROTEIN MCPB"/>
    <property type="match status" value="1"/>
</dbReference>
<feature type="domain" description="Methyl-accepting transducer" evidence="7">
    <location>
        <begin position="408"/>
        <end position="651"/>
    </location>
</feature>
<dbReference type="OrthoDB" id="7317960at2"/>
<accession>A0A1N7LNN5</accession>
<dbReference type="EMBL" id="FTOA01000003">
    <property type="protein sequence ID" value="SIS75394.1"/>
    <property type="molecule type" value="Genomic_DNA"/>
</dbReference>
<evidence type="ECO:0000259" key="8">
    <source>
        <dbReference type="PROSITE" id="PS50192"/>
    </source>
</evidence>
<sequence length="671" mass="71633">MIQFMARFKIGIRIGVGFTVVLLLLAIEVALSYRSGSASVASLENYNRVAGNAVLIGQVDANVGQMRRLALSYLYSGDPATATAVRATRDQLTRDLDSLLQSTRAESRKERYRRLQGILADYMRNFDSLEQLRADKERLFDQDMVGPGMQAATAIGTLLGQSLSNGTMDVAARAGALQEALLSLRLNVYRYANTPKAEQAAEVERLYGVFKERHAALVTLLNGASLSAMQDVSGQMDRYMTAFKTFAQRGQDLHKLSMIDMPQQAKVFSDVSVEALKVAQDRMQEERVSATRLIEGNQSDSLMLGIAALVLGVSMAGVIAFGITDPIHRMARAMGSLAGGDLETDVPALDFKDEVGEMAQAVEVFKENAQRVRQMEAEQHLAEERAAEEKRRLMNQLADSFQSSVGHVVETVSSAATELQATAQTMAAIAEETERQSEAVSVASEQASANVQTVASAAEELSSSISEIGRQVQHSSEITSRAAEKAATTHEVMKGLSTSASQIGEVVNMITDIAEQTNLLALNATIEAARAGDAGKGFAVVANEVKNLASQTGRATEEISRQIASVQSETQHAVAAIDEIVGIIEDINQVASSIATAVEQQNAATREIARNVEQAAAGTGEVSSNIQGVSQAAGEAGAASEQVVAASQELAQNAAILQQEVSSFVSRVRAS</sequence>
<feature type="domain" description="HAMP" evidence="9">
    <location>
        <begin position="321"/>
        <end position="374"/>
    </location>
</feature>
<evidence type="ECO:0000256" key="6">
    <source>
        <dbReference type="SAM" id="Phobius"/>
    </source>
</evidence>
<evidence type="ECO:0000259" key="9">
    <source>
        <dbReference type="PROSITE" id="PS50885"/>
    </source>
</evidence>
<dbReference type="GO" id="GO:0005886">
    <property type="term" value="C:plasma membrane"/>
    <property type="evidence" value="ECO:0007669"/>
    <property type="project" value="UniProtKB-SubCell"/>
</dbReference>
<dbReference type="GO" id="GO:0006935">
    <property type="term" value="P:chemotaxis"/>
    <property type="evidence" value="ECO:0007669"/>
    <property type="project" value="InterPro"/>
</dbReference>
<evidence type="ECO:0000259" key="7">
    <source>
        <dbReference type="PROSITE" id="PS50111"/>
    </source>
</evidence>
<evidence type="ECO:0000256" key="1">
    <source>
        <dbReference type="ARBA" id="ARBA00004429"/>
    </source>
</evidence>
<keyword evidence="12" id="KW-1185">Reference proteome</keyword>
<dbReference type="AlphaFoldDB" id="A0A1N7LNN5"/>
<feature type="domain" description="T-SNARE coiled-coil homology" evidence="8">
    <location>
        <begin position="567"/>
        <end position="629"/>
    </location>
</feature>
<keyword evidence="3 5" id="KW-0807">Transducer</keyword>
<dbReference type="Pfam" id="PF00015">
    <property type="entry name" value="MCPsignal"/>
    <property type="match status" value="1"/>
</dbReference>
<keyword evidence="2" id="KW-1003">Cell membrane</keyword>
<evidence type="ECO:0000256" key="4">
    <source>
        <dbReference type="ARBA" id="ARBA00029447"/>
    </source>
</evidence>